<feature type="transmembrane region" description="Helical" evidence="8">
    <location>
        <begin position="169"/>
        <end position="190"/>
    </location>
</feature>
<dbReference type="GO" id="GO:0005283">
    <property type="term" value="F:amino acid:sodium symporter activity"/>
    <property type="evidence" value="ECO:0007669"/>
    <property type="project" value="InterPro"/>
</dbReference>
<evidence type="ECO:0000256" key="1">
    <source>
        <dbReference type="ARBA" id="ARBA00004651"/>
    </source>
</evidence>
<keyword evidence="8" id="KW-0769">Symport</keyword>
<feature type="transmembrane region" description="Helical" evidence="8">
    <location>
        <begin position="353"/>
        <end position="373"/>
    </location>
</feature>
<feature type="transmembrane region" description="Helical" evidence="8">
    <location>
        <begin position="202"/>
        <end position="224"/>
    </location>
</feature>
<dbReference type="InterPro" id="IPR001463">
    <property type="entry name" value="Na/Ala_symport"/>
</dbReference>
<dbReference type="PANTHER" id="PTHR30330:SF7">
    <property type="entry name" value="SODIUM_PROTON-DEPENDENT ALANINE CARRIER PROTEIN YRBD-RELATED"/>
    <property type="match status" value="1"/>
</dbReference>
<evidence type="ECO:0000313" key="9">
    <source>
        <dbReference type="EMBL" id="PMQ18898.1"/>
    </source>
</evidence>
<proteinExistence type="inferred from homology"/>
<evidence type="ECO:0000256" key="5">
    <source>
        <dbReference type="ARBA" id="ARBA00022692"/>
    </source>
</evidence>
<evidence type="ECO:0000313" key="10">
    <source>
        <dbReference type="Proteomes" id="UP000235739"/>
    </source>
</evidence>
<keyword evidence="3 8" id="KW-0813">Transport</keyword>
<feature type="transmembrane region" description="Helical" evidence="8">
    <location>
        <begin position="385"/>
        <end position="412"/>
    </location>
</feature>
<dbReference type="PANTHER" id="PTHR30330">
    <property type="entry name" value="AGSS FAMILY TRANSPORTER, SODIUM-ALANINE"/>
    <property type="match status" value="1"/>
</dbReference>
<comment type="caution">
    <text evidence="9">The sequence shown here is derived from an EMBL/GenBank/DDBJ whole genome shotgun (WGS) entry which is preliminary data.</text>
</comment>
<feature type="transmembrane region" description="Helical" evidence="8">
    <location>
        <begin position="293"/>
        <end position="317"/>
    </location>
</feature>
<comment type="similarity">
    <text evidence="2 8">Belongs to the alanine or glycine:cation symporter (AGCS) (TC 2.A.25) family.</text>
</comment>
<dbReference type="RefSeq" id="WP_102599018.1">
    <property type="nucleotide sequence ID" value="NZ_PNQX01000003.1"/>
</dbReference>
<keyword evidence="6 8" id="KW-1133">Transmembrane helix</keyword>
<accession>A0A2N7RYF0</accession>
<feature type="transmembrane region" description="Helical" evidence="8">
    <location>
        <begin position="89"/>
        <end position="113"/>
    </location>
</feature>
<dbReference type="Pfam" id="PF01235">
    <property type="entry name" value="Na_Ala_symp"/>
    <property type="match status" value="1"/>
</dbReference>
<name>A0A2N7RYF0_9MICC</name>
<dbReference type="NCBIfam" id="TIGR00835">
    <property type="entry name" value="agcS"/>
    <property type="match status" value="1"/>
</dbReference>
<keyword evidence="4 8" id="KW-1003">Cell membrane</keyword>
<keyword evidence="7 8" id="KW-0472">Membrane</keyword>
<dbReference type="EMBL" id="PNQX01000003">
    <property type="protein sequence ID" value="PMQ18898.1"/>
    <property type="molecule type" value="Genomic_DNA"/>
</dbReference>
<keyword evidence="5 8" id="KW-0812">Transmembrane</keyword>
<dbReference type="AlphaFoldDB" id="A0A2N7RYF0"/>
<dbReference type="PRINTS" id="PR00175">
    <property type="entry name" value="NAALASMPORT"/>
</dbReference>
<dbReference type="Proteomes" id="UP000235739">
    <property type="component" value="Unassembled WGS sequence"/>
</dbReference>
<protein>
    <submittedName>
        <fullName evidence="9">Sodium:alanine symporter</fullName>
    </submittedName>
</protein>
<evidence type="ECO:0000256" key="4">
    <source>
        <dbReference type="ARBA" id="ARBA00022475"/>
    </source>
</evidence>
<evidence type="ECO:0000256" key="7">
    <source>
        <dbReference type="ARBA" id="ARBA00023136"/>
    </source>
</evidence>
<dbReference type="GO" id="GO:0005886">
    <property type="term" value="C:plasma membrane"/>
    <property type="evidence" value="ECO:0007669"/>
    <property type="project" value="UniProtKB-SubCell"/>
</dbReference>
<feature type="transmembrane region" description="Helical" evidence="8">
    <location>
        <begin position="15"/>
        <end position="39"/>
    </location>
</feature>
<organism evidence="9 10">
    <name type="scientific">Glutamicibacter arilaitensis</name>
    <dbReference type="NCBI Taxonomy" id="256701"/>
    <lineage>
        <taxon>Bacteria</taxon>
        <taxon>Bacillati</taxon>
        <taxon>Actinomycetota</taxon>
        <taxon>Actinomycetes</taxon>
        <taxon>Micrococcales</taxon>
        <taxon>Micrococcaceae</taxon>
        <taxon>Glutamicibacter</taxon>
    </lineage>
</organism>
<feature type="transmembrane region" description="Helical" evidence="8">
    <location>
        <begin position="134"/>
        <end position="157"/>
    </location>
</feature>
<evidence type="ECO:0000256" key="3">
    <source>
        <dbReference type="ARBA" id="ARBA00022448"/>
    </source>
</evidence>
<feature type="transmembrane region" description="Helical" evidence="8">
    <location>
        <begin position="60"/>
        <end position="83"/>
    </location>
</feature>
<evidence type="ECO:0000256" key="8">
    <source>
        <dbReference type="RuleBase" id="RU363064"/>
    </source>
</evidence>
<gene>
    <name evidence="9" type="ORF">CIK84_16080</name>
</gene>
<sequence>METLTAISDGLWNPMAYFALAVGLFFTVLTFGAQFRLLPHTLTLLFKPKVDEAGIAPLQALLLTIASRVGVGNIAGVGTAIAAGGPGALLWMVVCALLGAASSFAESSLAQVFKRKVNGEHRGGMPFYVKFGLRLKWLAAVLAVMTSVGYGIVFPSVQSNNIAAGMKNAFGIDPLVSAVVVTGILGVVIFGGTKRLVKAVDLMVPFMALGYIVVALVVVAANYSEIIPALRLIFESAFGLHELFGGMAGMAVAWGVRRAVFSNVAGVGEGTYGSAAASANHPASQGLLQGFSIFIDTVVVCFATGIMIVITGSYNVFSSDGGTVVENLPGVEAGAGYTQNAVDQVLPGFGPGFVAIALFFFAFTTLVAFYYIAHTNLVFLFGKEPGWVVAVLLKLGMMAMTFYGSVASAAVIWTLGDIGYASLGWINMVCLLFLAPVVRKVIRDYDRQRKLGGEVHFDPRPLGIEGAEYWKVRAIERERGYVTTEHAPLIQRDDLDGTGN</sequence>
<evidence type="ECO:0000256" key="2">
    <source>
        <dbReference type="ARBA" id="ARBA00009261"/>
    </source>
</evidence>
<feature type="transmembrane region" description="Helical" evidence="8">
    <location>
        <begin position="418"/>
        <end position="438"/>
    </location>
</feature>
<reference evidence="9 10" key="1">
    <citation type="journal article" date="2017" name="Elife">
        <title>Extensive horizontal gene transfer in cheese-associated bacteria.</title>
        <authorList>
            <person name="Bonham K.S."/>
            <person name="Wolfe B.E."/>
            <person name="Dutton R.J."/>
        </authorList>
    </citation>
    <scope>NUCLEOTIDE SEQUENCE [LARGE SCALE GENOMIC DNA]</scope>
    <source>
        <strain evidence="9 10">JB182</strain>
    </source>
</reference>
<comment type="subcellular location">
    <subcellularLocation>
        <location evidence="1 8">Cell membrane</location>
        <topology evidence="1 8">Multi-pass membrane protein</topology>
    </subcellularLocation>
</comment>
<evidence type="ECO:0000256" key="6">
    <source>
        <dbReference type="ARBA" id="ARBA00022989"/>
    </source>
</evidence>